<evidence type="ECO:0000313" key="3">
    <source>
        <dbReference type="EMBL" id="KAF0900548.1"/>
    </source>
</evidence>
<dbReference type="PANTHER" id="PTHR24286:SF354">
    <property type="entry name" value="ABSCISIC ACID 8'-HYDROXYLASE 2"/>
    <property type="match status" value="1"/>
</dbReference>
<evidence type="ECO:0000313" key="4">
    <source>
        <dbReference type="Proteomes" id="UP000479710"/>
    </source>
</evidence>
<organism evidence="3 4">
    <name type="scientific">Oryza meyeriana var. granulata</name>
    <dbReference type="NCBI Taxonomy" id="110450"/>
    <lineage>
        <taxon>Eukaryota</taxon>
        <taxon>Viridiplantae</taxon>
        <taxon>Streptophyta</taxon>
        <taxon>Embryophyta</taxon>
        <taxon>Tracheophyta</taxon>
        <taxon>Spermatophyta</taxon>
        <taxon>Magnoliopsida</taxon>
        <taxon>Liliopsida</taxon>
        <taxon>Poales</taxon>
        <taxon>Poaceae</taxon>
        <taxon>BOP clade</taxon>
        <taxon>Oryzoideae</taxon>
        <taxon>Oryzeae</taxon>
        <taxon>Oryzinae</taxon>
        <taxon>Oryza</taxon>
        <taxon>Oryza meyeriana</taxon>
    </lineage>
</organism>
<accession>A0A6G1CJA1</accession>
<proteinExistence type="predicted"/>
<dbReference type="AlphaFoldDB" id="A0A6G1CJA1"/>
<dbReference type="Gene3D" id="1.10.630.10">
    <property type="entry name" value="Cytochrome P450"/>
    <property type="match status" value="1"/>
</dbReference>
<evidence type="ECO:0000256" key="1">
    <source>
        <dbReference type="ARBA" id="ARBA00022723"/>
    </source>
</evidence>
<dbReference type="InterPro" id="IPR036396">
    <property type="entry name" value="Cyt_P450_sf"/>
</dbReference>
<dbReference type="Pfam" id="PF00067">
    <property type="entry name" value="p450"/>
    <property type="match status" value="1"/>
</dbReference>
<gene>
    <name evidence="3" type="ORF">E2562_032638</name>
</gene>
<sequence>MNKVSKLPPVATGQAPLGSARRHATRLSFDVGIVTIFGGRLGRRHREELRTNYSVVERGYNCFPNRFPGTLYHKAIQARKQLRAILSEIMAERRARGRDADDGDLLGRLMRSRDGDTGVAALTDDQIADNVVGVLFAAQDTTASVLTWILKYLHDSPKLLEAVKAEQMAIYVANEGGKRPLTWTQTRSMTLTHQVILESLRMASIISFTFREAVADVEYKGKHVFNMDWEPVYSVLE</sequence>
<evidence type="ECO:0008006" key="5">
    <source>
        <dbReference type="Google" id="ProtNLM"/>
    </source>
</evidence>
<keyword evidence="2" id="KW-0408">Iron</keyword>
<dbReference type="OrthoDB" id="1470350at2759"/>
<evidence type="ECO:0000256" key="2">
    <source>
        <dbReference type="ARBA" id="ARBA00023004"/>
    </source>
</evidence>
<protein>
    <recommendedName>
        <fullName evidence="5">ABA 8-hydroxylase</fullName>
    </recommendedName>
</protein>
<comment type="caution">
    <text evidence="3">The sequence shown here is derived from an EMBL/GenBank/DDBJ whole genome shotgun (WGS) entry which is preliminary data.</text>
</comment>
<name>A0A6G1CJA1_9ORYZ</name>
<dbReference type="Proteomes" id="UP000479710">
    <property type="component" value="Unassembled WGS sequence"/>
</dbReference>
<dbReference type="InterPro" id="IPR001128">
    <property type="entry name" value="Cyt_P450"/>
</dbReference>
<dbReference type="PANTHER" id="PTHR24286">
    <property type="entry name" value="CYTOCHROME P450 26"/>
    <property type="match status" value="1"/>
</dbReference>
<keyword evidence="1" id="KW-0479">Metal-binding</keyword>
<dbReference type="GO" id="GO:0020037">
    <property type="term" value="F:heme binding"/>
    <property type="evidence" value="ECO:0007669"/>
    <property type="project" value="InterPro"/>
</dbReference>
<dbReference type="GO" id="GO:0010295">
    <property type="term" value="F:(+)-abscisic acid 8'-hydroxylase activity"/>
    <property type="evidence" value="ECO:0007669"/>
    <property type="project" value="TreeGrafter"/>
</dbReference>
<dbReference type="EMBL" id="SPHZ02000009">
    <property type="protein sequence ID" value="KAF0900548.1"/>
    <property type="molecule type" value="Genomic_DNA"/>
</dbReference>
<keyword evidence="4" id="KW-1185">Reference proteome</keyword>
<dbReference type="GO" id="GO:0016125">
    <property type="term" value="P:sterol metabolic process"/>
    <property type="evidence" value="ECO:0007669"/>
    <property type="project" value="TreeGrafter"/>
</dbReference>
<reference evidence="3 4" key="1">
    <citation type="submission" date="2019-11" db="EMBL/GenBank/DDBJ databases">
        <title>Whole genome sequence of Oryza granulata.</title>
        <authorList>
            <person name="Li W."/>
        </authorList>
    </citation>
    <scope>NUCLEOTIDE SEQUENCE [LARGE SCALE GENOMIC DNA]</scope>
    <source>
        <strain evidence="4">cv. Menghai</strain>
        <tissue evidence="3">Leaf</tissue>
    </source>
</reference>
<dbReference type="SUPFAM" id="SSF48264">
    <property type="entry name" value="Cytochrome P450"/>
    <property type="match status" value="1"/>
</dbReference>
<dbReference type="GO" id="GO:0005506">
    <property type="term" value="F:iron ion binding"/>
    <property type="evidence" value="ECO:0007669"/>
    <property type="project" value="InterPro"/>
</dbReference>